<reference evidence="2" key="1">
    <citation type="submission" date="2014-09" db="EMBL/GenBank/DDBJ databases">
        <authorList>
            <person name="Magalhaes I.L.F."/>
            <person name="Oliveira U."/>
            <person name="Santos F.R."/>
            <person name="Vidigal T.H.D.A."/>
            <person name="Brescovit A.D."/>
            <person name="Santos A.J."/>
        </authorList>
    </citation>
    <scope>NUCLEOTIDE SEQUENCE</scope>
    <source>
        <tissue evidence="2">Shoot tissue taken approximately 20 cm above the soil surface</tissue>
    </source>
</reference>
<sequence length="301" mass="32496">MATPVDPSLLHRFGRRHPLSPPRRTAPQIPVGRVSFPRRGGGARRAAAPSPLWCGWRLGGQPLPRRASRREEKGGGAKAAAAATPWSRQHSSQRRAADLRGDVLYSGVRPGLLPSRRRLPSHDGSASPPLFSANFRPSRPKLMASRRSSPLPPAVRTSVSTVQAELRGRHTDTGATHLLHRAGPHGDGAFARHFLHVVRAALLDLIALPLTVALPQSRLRRLRCAQIQACVLAPPSPRPRHTRLVGISKPVATFSSGAAAFGVSSSAAVTLYCLLKLLFEFLIVFSMGISQTAGCSWYFDC</sequence>
<protein>
    <submittedName>
        <fullName evidence="2">ATMPK13</fullName>
    </submittedName>
</protein>
<evidence type="ECO:0000313" key="2">
    <source>
        <dbReference type="EMBL" id="JAD84609.1"/>
    </source>
</evidence>
<evidence type="ECO:0000256" key="1">
    <source>
        <dbReference type="SAM" id="MobiDB-lite"/>
    </source>
</evidence>
<proteinExistence type="predicted"/>
<name>A0A0A9D7S6_ARUDO</name>
<reference evidence="2" key="2">
    <citation type="journal article" date="2015" name="Data Brief">
        <title>Shoot transcriptome of the giant reed, Arundo donax.</title>
        <authorList>
            <person name="Barrero R.A."/>
            <person name="Guerrero F.D."/>
            <person name="Moolhuijzen P."/>
            <person name="Goolsby J.A."/>
            <person name="Tidwell J."/>
            <person name="Bellgard S.E."/>
            <person name="Bellgard M.I."/>
        </authorList>
    </citation>
    <scope>NUCLEOTIDE SEQUENCE</scope>
    <source>
        <tissue evidence="2">Shoot tissue taken approximately 20 cm above the soil surface</tissue>
    </source>
</reference>
<feature type="region of interest" description="Disordered" evidence="1">
    <location>
        <begin position="1"/>
        <end position="95"/>
    </location>
</feature>
<feature type="region of interest" description="Disordered" evidence="1">
    <location>
        <begin position="113"/>
        <end position="137"/>
    </location>
</feature>
<dbReference type="AlphaFoldDB" id="A0A0A9D7S6"/>
<dbReference type="EMBL" id="GBRH01213286">
    <property type="protein sequence ID" value="JAD84609.1"/>
    <property type="molecule type" value="Transcribed_RNA"/>
</dbReference>
<organism evidence="2">
    <name type="scientific">Arundo donax</name>
    <name type="common">Giant reed</name>
    <name type="synonym">Donax arundinaceus</name>
    <dbReference type="NCBI Taxonomy" id="35708"/>
    <lineage>
        <taxon>Eukaryota</taxon>
        <taxon>Viridiplantae</taxon>
        <taxon>Streptophyta</taxon>
        <taxon>Embryophyta</taxon>
        <taxon>Tracheophyta</taxon>
        <taxon>Spermatophyta</taxon>
        <taxon>Magnoliopsida</taxon>
        <taxon>Liliopsida</taxon>
        <taxon>Poales</taxon>
        <taxon>Poaceae</taxon>
        <taxon>PACMAD clade</taxon>
        <taxon>Arundinoideae</taxon>
        <taxon>Arundineae</taxon>
        <taxon>Arundo</taxon>
    </lineage>
</organism>
<accession>A0A0A9D7S6</accession>